<protein>
    <submittedName>
        <fullName evidence="6">Uncharacterized protein</fullName>
    </submittedName>
</protein>
<dbReference type="Pfam" id="PF18578">
    <property type="entry name" value="Raf1_N"/>
    <property type="match status" value="1"/>
</dbReference>
<evidence type="ECO:0000259" key="4">
    <source>
        <dbReference type="Pfam" id="PF18578"/>
    </source>
</evidence>
<evidence type="ECO:0000256" key="1">
    <source>
        <dbReference type="ARBA" id="ARBA00023186"/>
    </source>
</evidence>
<dbReference type="Proteomes" id="UP001633002">
    <property type="component" value="Unassembled WGS sequence"/>
</dbReference>
<feature type="domain" description="Rubisco accumulation factor 1 helix turn helix" evidence="5">
    <location>
        <begin position="118"/>
        <end position="177"/>
    </location>
</feature>
<comment type="caution">
    <text evidence="6">The sequence shown here is derived from an EMBL/GenBank/DDBJ whole genome shotgun (WGS) entry which is preliminary data.</text>
</comment>
<dbReference type="AlphaFoldDB" id="A0ABD3H4E9"/>
<keyword evidence="1" id="KW-0143">Chaperone</keyword>
<reference evidence="6 7" key="1">
    <citation type="submission" date="2024-09" db="EMBL/GenBank/DDBJ databases">
        <title>Chromosome-scale assembly of Riccia sorocarpa.</title>
        <authorList>
            <person name="Paukszto L."/>
        </authorList>
    </citation>
    <scope>NUCLEOTIDE SEQUENCE [LARGE SCALE GENOMIC DNA]</scope>
    <source>
        <strain evidence="6">LP-2024</strain>
        <tissue evidence="6">Aerial parts of the thallus</tissue>
    </source>
</reference>
<sequence length="579" mass="63271">MSCTSVVSMASTAGALVGSACRLHSNGQFSESSSSNVHVIATSSSSLKSVTSTQRTGNPLKCGTQEESQRGKRRESSMARASAGGGRELFQPTGGRDLYQPFRPPPGILQQGLGTKSVDEMLQILRDKEGLWFQYAAYIPILQRAGYSPSEIDESTGINGHEQNKLVVGSQVRASLVSSGFDKDAIQWFDNGGAAILYELRTLSAQQRRASAEYIMGRNMDGKGARDLARAVKDFERRRSVKGWESFSSCPGDCLAFSFLRMSKDARTKTEVETLINQGLEFVETESARKELERALNQDQPESVEEKLGKATVTIMRLSSETIPVVLPVCEFSLQAIRDSPSSPVFAATGSPFPIYKSSAAWQNFVSVNGWKPIVEAAAPVAIALPDSQMIPKKSGIRNYSEPCLLVVDKGDVSVVTSSYFLVNSEEGLNLKSGPEVSKEKDTVLGKVLIALKPPAGSSEDDRDWENIVQLEIPWSVPIYFVKSFIFDGLEYPSLPRIPVSSIGQKFSVPEYHVILQKICLSCIDSTPRACEVFQCAGLRNTAQASPWRDQPVTNVLNSLRPLHPSLLLMLELLSLIPE</sequence>
<evidence type="ECO:0000259" key="5">
    <source>
        <dbReference type="Pfam" id="PF18579"/>
    </source>
</evidence>
<evidence type="ECO:0000313" key="6">
    <source>
        <dbReference type="EMBL" id="KAL3685651.1"/>
    </source>
</evidence>
<gene>
    <name evidence="6" type="ORF">R1sor_003673</name>
</gene>
<dbReference type="Pfam" id="PF18087">
    <property type="entry name" value="RuBisCo_chap_C"/>
    <property type="match status" value="1"/>
</dbReference>
<dbReference type="InterPro" id="IPR040781">
    <property type="entry name" value="Raf1_HTH"/>
</dbReference>
<dbReference type="InterPro" id="IPR037494">
    <property type="entry name" value="RAF1"/>
</dbReference>
<evidence type="ECO:0000259" key="3">
    <source>
        <dbReference type="Pfam" id="PF18087"/>
    </source>
</evidence>
<dbReference type="InterPro" id="IPR041358">
    <property type="entry name" value="Raf1_N"/>
</dbReference>
<dbReference type="InterPro" id="IPR040858">
    <property type="entry name" value="Raf1_C"/>
</dbReference>
<dbReference type="EMBL" id="JBJQOH010000006">
    <property type="protein sequence ID" value="KAL3685651.1"/>
    <property type="molecule type" value="Genomic_DNA"/>
</dbReference>
<feature type="domain" description="Rubisco accumulation factor 1 C-terminal" evidence="3">
    <location>
        <begin position="314"/>
        <end position="455"/>
    </location>
</feature>
<dbReference type="Pfam" id="PF18579">
    <property type="entry name" value="Raf1_HTH"/>
    <property type="match status" value="1"/>
</dbReference>
<feature type="compositionally biased region" description="Basic and acidic residues" evidence="2">
    <location>
        <begin position="67"/>
        <end position="77"/>
    </location>
</feature>
<name>A0ABD3H4E9_9MARC</name>
<proteinExistence type="predicted"/>
<evidence type="ECO:0000313" key="7">
    <source>
        <dbReference type="Proteomes" id="UP001633002"/>
    </source>
</evidence>
<feature type="region of interest" description="Disordered" evidence="2">
    <location>
        <begin position="44"/>
        <end position="111"/>
    </location>
</feature>
<feature type="domain" description="Rubisco accumulation factor 1 alpha-helical" evidence="4">
    <location>
        <begin position="189"/>
        <end position="296"/>
    </location>
</feature>
<evidence type="ECO:0000256" key="2">
    <source>
        <dbReference type="SAM" id="MobiDB-lite"/>
    </source>
</evidence>
<feature type="compositionally biased region" description="Low complexity" evidence="2">
    <location>
        <begin position="44"/>
        <end position="53"/>
    </location>
</feature>
<keyword evidence="7" id="KW-1185">Reference proteome</keyword>
<organism evidence="6 7">
    <name type="scientific">Riccia sorocarpa</name>
    <dbReference type="NCBI Taxonomy" id="122646"/>
    <lineage>
        <taxon>Eukaryota</taxon>
        <taxon>Viridiplantae</taxon>
        <taxon>Streptophyta</taxon>
        <taxon>Embryophyta</taxon>
        <taxon>Marchantiophyta</taxon>
        <taxon>Marchantiopsida</taxon>
        <taxon>Marchantiidae</taxon>
        <taxon>Marchantiales</taxon>
        <taxon>Ricciaceae</taxon>
        <taxon>Riccia</taxon>
    </lineage>
</organism>
<dbReference type="PANTHER" id="PTHR35299">
    <property type="entry name" value="RUBISCO ACCUMULATION FACTOR 1"/>
    <property type="match status" value="1"/>
</dbReference>
<dbReference type="PANTHER" id="PTHR35299:SF3">
    <property type="entry name" value="RUBISCO ACCUMULATION FACTOR 1.2, CHLOROPLASTIC"/>
    <property type="match status" value="1"/>
</dbReference>
<dbReference type="GO" id="GO:0110102">
    <property type="term" value="P:ribulose bisphosphate carboxylase complex assembly"/>
    <property type="evidence" value="ECO:0007669"/>
    <property type="project" value="UniProtKB-ARBA"/>
</dbReference>
<accession>A0ABD3H4E9</accession>